<protein>
    <submittedName>
        <fullName evidence="7">R2</fullName>
    </submittedName>
</protein>
<evidence type="ECO:0000256" key="4">
    <source>
        <dbReference type="ARBA" id="ARBA00023004"/>
    </source>
</evidence>
<evidence type="ECO:0000256" key="1">
    <source>
        <dbReference type="ARBA" id="ARBA00022617"/>
    </source>
</evidence>
<keyword evidence="5" id="KW-0503">Monooxygenase</keyword>
<dbReference type="SUPFAM" id="SSF48264">
    <property type="entry name" value="Cytochrome P450"/>
    <property type="match status" value="1"/>
</dbReference>
<gene>
    <name evidence="7" type="primary">R2</name>
</gene>
<keyword evidence="1" id="KW-0349">Heme</keyword>
<dbReference type="InterPro" id="IPR001128">
    <property type="entry name" value="Cyt_P450"/>
</dbReference>
<reference evidence="7" key="1">
    <citation type="submission" date="2011-11" db="EMBL/GenBank/DDBJ databases">
        <title>Fungal Tropolone Biosynthesis.</title>
        <authorList>
            <person name="Cox R.J."/>
            <person name="Harley K."/>
            <person name="Davison J."/>
        </authorList>
    </citation>
    <scope>NUCLEOTIDE SEQUENCE</scope>
    <source>
        <strain evidence="7">IMI 354451</strain>
    </source>
</reference>
<organism evidence="7">
    <name type="scientific">Sarocladium strictum</name>
    <name type="common">Black bundle disease fungus</name>
    <name type="synonym">Acremonium strictum</name>
    <dbReference type="NCBI Taxonomy" id="5046"/>
    <lineage>
        <taxon>Eukaryota</taxon>
        <taxon>Fungi</taxon>
        <taxon>Dikarya</taxon>
        <taxon>Ascomycota</taxon>
        <taxon>Pezizomycotina</taxon>
        <taxon>Sordariomycetes</taxon>
        <taxon>Hypocreomycetidae</taxon>
        <taxon>Hypocreales</taxon>
        <taxon>Sarocladiaceae</taxon>
        <taxon>Sarocladium</taxon>
    </lineage>
</organism>
<feature type="transmembrane region" description="Helical" evidence="6">
    <location>
        <begin position="12"/>
        <end position="33"/>
    </location>
</feature>
<evidence type="ECO:0000256" key="5">
    <source>
        <dbReference type="ARBA" id="ARBA00023033"/>
    </source>
</evidence>
<dbReference type="PANTHER" id="PTHR24305:SF175">
    <property type="entry name" value="CYTOCHROME P450 MONOOXYGENASE PKFB"/>
    <property type="match status" value="1"/>
</dbReference>
<evidence type="ECO:0000313" key="7">
    <source>
        <dbReference type="EMBL" id="AFD18257.1"/>
    </source>
</evidence>
<evidence type="ECO:0000256" key="3">
    <source>
        <dbReference type="ARBA" id="ARBA00023002"/>
    </source>
</evidence>
<dbReference type="GO" id="GO:0005506">
    <property type="term" value="F:iron ion binding"/>
    <property type="evidence" value="ECO:0007669"/>
    <property type="project" value="InterPro"/>
</dbReference>
<keyword evidence="6" id="KW-0812">Transmembrane</keyword>
<evidence type="ECO:0000256" key="6">
    <source>
        <dbReference type="SAM" id="Phobius"/>
    </source>
</evidence>
<dbReference type="GO" id="GO:0004497">
    <property type="term" value="F:monooxygenase activity"/>
    <property type="evidence" value="ECO:0007669"/>
    <property type="project" value="UniProtKB-KW"/>
</dbReference>
<dbReference type="InterPro" id="IPR050121">
    <property type="entry name" value="Cytochrome_P450_monoxygenase"/>
</dbReference>
<evidence type="ECO:0000256" key="2">
    <source>
        <dbReference type="ARBA" id="ARBA00022723"/>
    </source>
</evidence>
<keyword evidence="3" id="KW-0560">Oxidoreductase</keyword>
<keyword evidence="4" id="KW-0408">Iron</keyword>
<dbReference type="GO" id="GO:0020037">
    <property type="term" value="F:heme binding"/>
    <property type="evidence" value="ECO:0007669"/>
    <property type="project" value="InterPro"/>
</dbReference>
<dbReference type="InterPro" id="IPR036396">
    <property type="entry name" value="Cyt_P450_sf"/>
</dbReference>
<dbReference type="GO" id="GO:0016705">
    <property type="term" value="F:oxidoreductase activity, acting on paired donors, with incorporation or reduction of molecular oxygen"/>
    <property type="evidence" value="ECO:0007669"/>
    <property type="project" value="InterPro"/>
</dbReference>
<proteinExistence type="predicted"/>
<keyword evidence="6" id="KW-1133">Transmembrane helix</keyword>
<name>H9BFC4_SARSR</name>
<dbReference type="CDD" id="cd11060">
    <property type="entry name" value="CYP57A1-like"/>
    <property type="match status" value="1"/>
</dbReference>
<dbReference type="Pfam" id="PF00067">
    <property type="entry name" value="p450"/>
    <property type="match status" value="1"/>
</dbReference>
<dbReference type="EMBL" id="JQ012797">
    <property type="protein sequence ID" value="AFD18257.1"/>
    <property type="molecule type" value="Genomic_DNA"/>
</dbReference>
<keyword evidence="2" id="KW-0479">Metal-binding</keyword>
<sequence length="455" mass="51793">MALAQQFQLNSITFSLLVFLGFVGVSQLIRIYWRLRYIPGPFWAKFTDVQRVFWVQTQRAHEIHRDAHGKYGDIVRFGPNMVSVADPAWIKTIYPMRPGFPKGEFYRALMPYSRQGGALPAVFTTRDENLHKMLKSPVAPLFSLSNVLTLESHVDATIKVLVEQWDRRFLDSQDSIDLADWLSFFAFDVMGTLTFSKRYGFLEEGKDVGGMINTIFTFLKTAAPMTQVPWFDNIWIKNSFAASFRKSNGSSILQIVGKHTSERLKASKSQDMNGSAMSVTKDRDMLDQFIGLAAKNPDLPPWCVTAWTFSNVAAGSDSTAAVMKKVFHSLLSHPNTLQRLMDELIQAQKTNKNMKETPFPSWRDICDLPYLDACILEGIRLHPPFCLPFERVVPKGGIMIGKTYIPEDTLIGMSPWVINHHKPTFGEDAEDWNPNRWMGPEEEKQKREAAILTVR</sequence>
<keyword evidence="6" id="KW-0472">Membrane</keyword>
<dbReference type="AlphaFoldDB" id="H9BFC4"/>
<accession>H9BFC4</accession>
<dbReference type="PANTHER" id="PTHR24305">
    <property type="entry name" value="CYTOCHROME P450"/>
    <property type="match status" value="1"/>
</dbReference>
<dbReference type="Gene3D" id="1.10.630.10">
    <property type="entry name" value="Cytochrome P450"/>
    <property type="match status" value="1"/>
</dbReference>